<dbReference type="EMBL" id="CM009290">
    <property type="protein sequence ID" value="RQO85566.1"/>
    <property type="molecule type" value="Genomic_DNA"/>
</dbReference>
<evidence type="ECO:0000313" key="3">
    <source>
        <dbReference type="Proteomes" id="UP000006729"/>
    </source>
</evidence>
<organism evidence="2 3">
    <name type="scientific">Populus trichocarpa</name>
    <name type="common">Western balsam poplar</name>
    <name type="synonym">Populus balsamifera subsp. trichocarpa</name>
    <dbReference type="NCBI Taxonomy" id="3694"/>
    <lineage>
        <taxon>Eukaryota</taxon>
        <taxon>Viridiplantae</taxon>
        <taxon>Streptophyta</taxon>
        <taxon>Embryophyta</taxon>
        <taxon>Tracheophyta</taxon>
        <taxon>Spermatophyta</taxon>
        <taxon>Magnoliopsida</taxon>
        <taxon>eudicotyledons</taxon>
        <taxon>Gunneridae</taxon>
        <taxon>Pentapetalae</taxon>
        <taxon>rosids</taxon>
        <taxon>fabids</taxon>
        <taxon>Malpighiales</taxon>
        <taxon>Salicaceae</taxon>
        <taxon>Saliceae</taxon>
        <taxon>Populus</taxon>
    </lineage>
</organism>
<dbReference type="OMA" id="LLASEYN"/>
<dbReference type="Gramene" id="Potri.001G309650.1.v4.1">
    <property type="protein sequence ID" value="Potri.001G309650.1.v4.1"/>
    <property type="gene ID" value="Potri.001G309650.v4.1"/>
</dbReference>
<name>A0A3N7ECZ8_POPTR</name>
<dbReference type="UniPathway" id="UPA00143"/>
<dbReference type="Proteomes" id="UP000006729">
    <property type="component" value="Chromosome 1"/>
</dbReference>
<gene>
    <name evidence="2" type="ORF">POPTR_001G309650</name>
</gene>
<dbReference type="InParanoid" id="A0A3N7ECZ8"/>
<accession>A0A3N7ECZ8</accession>
<proteinExistence type="predicted"/>
<protein>
    <submittedName>
        <fullName evidence="2">Uncharacterized protein</fullName>
    </submittedName>
</protein>
<evidence type="ECO:0000313" key="2">
    <source>
        <dbReference type="EMBL" id="RQO85566.1"/>
    </source>
</evidence>
<keyword evidence="1" id="KW-0472">Membrane</keyword>
<reference evidence="2 3" key="1">
    <citation type="journal article" date="2006" name="Science">
        <title>The genome of black cottonwood, Populus trichocarpa (Torr. &amp; Gray).</title>
        <authorList>
            <person name="Tuskan G.A."/>
            <person name="Difazio S."/>
            <person name="Jansson S."/>
            <person name="Bohlmann J."/>
            <person name="Grigoriev I."/>
            <person name="Hellsten U."/>
            <person name="Putnam N."/>
            <person name="Ralph S."/>
            <person name="Rombauts S."/>
            <person name="Salamov A."/>
            <person name="Schein J."/>
            <person name="Sterck L."/>
            <person name="Aerts A."/>
            <person name="Bhalerao R.R."/>
            <person name="Bhalerao R.P."/>
            <person name="Blaudez D."/>
            <person name="Boerjan W."/>
            <person name="Brun A."/>
            <person name="Brunner A."/>
            <person name="Busov V."/>
            <person name="Campbell M."/>
            <person name="Carlson J."/>
            <person name="Chalot M."/>
            <person name="Chapman J."/>
            <person name="Chen G.L."/>
            <person name="Cooper D."/>
            <person name="Coutinho P.M."/>
            <person name="Couturier J."/>
            <person name="Covert S."/>
            <person name="Cronk Q."/>
            <person name="Cunningham R."/>
            <person name="Davis J."/>
            <person name="Degroeve S."/>
            <person name="Dejardin A."/>
            <person name="Depamphilis C."/>
            <person name="Detter J."/>
            <person name="Dirks B."/>
            <person name="Dubchak I."/>
            <person name="Duplessis S."/>
            <person name="Ehlting J."/>
            <person name="Ellis B."/>
            <person name="Gendler K."/>
            <person name="Goodstein D."/>
            <person name="Gribskov M."/>
            <person name="Grimwood J."/>
            <person name="Groover A."/>
            <person name="Gunter L."/>
            <person name="Hamberger B."/>
            <person name="Heinze B."/>
            <person name="Helariutta Y."/>
            <person name="Henrissat B."/>
            <person name="Holligan D."/>
            <person name="Holt R."/>
            <person name="Huang W."/>
            <person name="Islam-Faridi N."/>
            <person name="Jones S."/>
            <person name="Jones-Rhoades M."/>
            <person name="Jorgensen R."/>
            <person name="Joshi C."/>
            <person name="Kangasjarvi J."/>
            <person name="Karlsson J."/>
            <person name="Kelleher C."/>
            <person name="Kirkpatrick R."/>
            <person name="Kirst M."/>
            <person name="Kohler A."/>
            <person name="Kalluri U."/>
            <person name="Larimer F."/>
            <person name="Leebens-Mack J."/>
            <person name="Leple J.C."/>
            <person name="Locascio P."/>
            <person name="Lou Y."/>
            <person name="Lucas S."/>
            <person name="Martin F."/>
            <person name="Montanini B."/>
            <person name="Napoli C."/>
            <person name="Nelson D.R."/>
            <person name="Nelson C."/>
            <person name="Nieminen K."/>
            <person name="Nilsson O."/>
            <person name="Pereda V."/>
            <person name="Peter G."/>
            <person name="Philippe R."/>
            <person name="Pilate G."/>
            <person name="Poliakov A."/>
            <person name="Razumovskaya J."/>
            <person name="Richardson P."/>
            <person name="Rinaldi C."/>
            <person name="Ritland K."/>
            <person name="Rouze P."/>
            <person name="Ryaboy D."/>
            <person name="Schmutz J."/>
            <person name="Schrader J."/>
            <person name="Segerman B."/>
            <person name="Shin H."/>
            <person name="Siddiqui A."/>
            <person name="Sterky F."/>
            <person name="Terry A."/>
            <person name="Tsai C.J."/>
            <person name="Uberbacher E."/>
            <person name="Unneberg P."/>
            <person name="Vahala J."/>
            <person name="Wall K."/>
            <person name="Wessler S."/>
            <person name="Yang G."/>
            <person name="Yin T."/>
            <person name="Douglas C."/>
            <person name="Marra M."/>
            <person name="Sandberg G."/>
            <person name="Van de Peer Y."/>
            <person name="Rokhsar D."/>
        </authorList>
    </citation>
    <scope>NUCLEOTIDE SEQUENCE [LARGE SCALE GENOMIC DNA]</scope>
    <source>
        <strain evidence="3">cv. Nisqually</strain>
    </source>
</reference>
<sequence length="129" mass="14072">MSSTSFSPSTQLFQDFLKKFPSRKLLQQALFSQPSMLPSPSPSGGTIHPPSELYTSHRYVPNIVLVILLVLCAIIGSLALFTIIKNVLECSSLIASEYNGNLAARLANYTARIELISLKTFSTGHTQGK</sequence>
<keyword evidence="1" id="KW-1133">Transmembrane helix</keyword>
<dbReference type="GO" id="GO:0016567">
    <property type="term" value="P:protein ubiquitination"/>
    <property type="evidence" value="ECO:0007669"/>
    <property type="project" value="UniProtKB-UniPathway"/>
</dbReference>
<evidence type="ECO:0000256" key="1">
    <source>
        <dbReference type="SAM" id="Phobius"/>
    </source>
</evidence>
<dbReference type="AlphaFoldDB" id="A0A3N7ECZ8"/>
<keyword evidence="1" id="KW-0812">Transmembrane</keyword>
<keyword evidence="3" id="KW-1185">Reference proteome</keyword>
<feature type="transmembrane region" description="Helical" evidence="1">
    <location>
        <begin position="59"/>
        <end position="84"/>
    </location>
</feature>